<dbReference type="Gene3D" id="1.20.1640.10">
    <property type="entry name" value="Multidrug efflux transporter AcrB transmembrane domain"/>
    <property type="match status" value="2"/>
</dbReference>
<evidence type="ECO:0000256" key="7">
    <source>
        <dbReference type="ARBA" id="ARBA00022679"/>
    </source>
</evidence>
<keyword evidence="18" id="KW-1185">Reference proteome</keyword>
<accession>A0A9X2D500</accession>
<reference evidence="17" key="1">
    <citation type="submission" date="2022-05" db="EMBL/GenBank/DDBJ databases">
        <authorList>
            <person name="Tuo L."/>
        </authorList>
    </citation>
    <scope>NUCLEOTIDE SEQUENCE</scope>
    <source>
        <strain evidence="17">BSK12Z-4</strain>
    </source>
</reference>
<dbReference type="Proteomes" id="UP001139485">
    <property type="component" value="Unassembled WGS sequence"/>
</dbReference>
<feature type="transmembrane region" description="Helical" evidence="14">
    <location>
        <begin position="809"/>
        <end position="826"/>
    </location>
</feature>
<evidence type="ECO:0000256" key="8">
    <source>
        <dbReference type="ARBA" id="ARBA00022692"/>
    </source>
</evidence>
<evidence type="ECO:0000256" key="13">
    <source>
        <dbReference type="SAM" id="MobiDB-lite"/>
    </source>
</evidence>
<dbReference type="InterPro" id="IPR050545">
    <property type="entry name" value="Mycobact_MmpL"/>
</dbReference>
<feature type="transmembrane region" description="Helical" evidence="14">
    <location>
        <begin position="586"/>
        <end position="605"/>
    </location>
</feature>
<dbReference type="CDD" id="cd00082">
    <property type="entry name" value="HisKA"/>
    <property type="match status" value="1"/>
</dbReference>
<dbReference type="PANTHER" id="PTHR33406:SF11">
    <property type="entry name" value="MEMBRANE PROTEIN SCO6666-RELATED"/>
    <property type="match status" value="1"/>
</dbReference>
<keyword evidence="7" id="KW-0808">Transferase</keyword>
<evidence type="ECO:0000256" key="12">
    <source>
        <dbReference type="ARBA" id="ARBA00023136"/>
    </source>
</evidence>
<dbReference type="PRINTS" id="PR00344">
    <property type="entry name" value="BCTRLSENSOR"/>
</dbReference>
<evidence type="ECO:0000256" key="14">
    <source>
        <dbReference type="SAM" id="Phobius"/>
    </source>
</evidence>
<comment type="subcellular location">
    <subcellularLocation>
        <location evidence="2">Cell membrane</location>
        <topology evidence="2">Multi-pass membrane protein</topology>
    </subcellularLocation>
</comment>
<dbReference type="InterPro" id="IPR004869">
    <property type="entry name" value="MMPL_dom"/>
</dbReference>
<dbReference type="EMBL" id="JAMOIL010000002">
    <property type="protein sequence ID" value="MCM0619175.1"/>
    <property type="molecule type" value="Genomic_DNA"/>
</dbReference>
<organism evidence="17 18">
    <name type="scientific">Nocardioides bruguierae</name>
    <dbReference type="NCBI Taxonomy" id="2945102"/>
    <lineage>
        <taxon>Bacteria</taxon>
        <taxon>Bacillati</taxon>
        <taxon>Actinomycetota</taxon>
        <taxon>Actinomycetes</taxon>
        <taxon>Propionibacteriales</taxon>
        <taxon>Nocardioidaceae</taxon>
        <taxon>Nocardioides</taxon>
    </lineage>
</organism>
<dbReference type="PROSITE" id="PS50885">
    <property type="entry name" value="HAMP"/>
    <property type="match status" value="1"/>
</dbReference>
<dbReference type="InterPro" id="IPR003661">
    <property type="entry name" value="HisK_dim/P_dom"/>
</dbReference>
<dbReference type="Gene3D" id="1.10.287.130">
    <property type="match status" value="1"/>
</dbReference>
<feature type="transmembrane region" description="Helical" evidence="14">
    <location>
        <begin position="755"/>
        <end position="776"/>
    </location>
</feature>
<dbReference type="InterPro" id="IPR036097">
    <property type="entry name" value="HisK_dim/P_sf"/>
</dbReference>
<protein>
    <recommendedName>
        <fullName evidence="4">histidine kinase</fullName>
        <ecNumber evidence="4">2.7.13.3</ecNumber>
    </recommendedName>
</protein>
<dbReference type="Pfam" id="PF00512">
    <property type="entry name" value="HisKA"/>
    <property type="match status" value="1"/>
</dbReference>
<dbReference type="SUPFAM" id="SSF82866">
    <property type="entry name" value="Multidrug efflux transporter AcrB transmembrane domain"/>
    <property type="match status" value="2"/>
</dbReference>
<evidence type="ECO:0000313" key="18">
    <source>
        <dbReference type="Proteomes" id="UP001139485"/>
    </source>
</evidence>
<sequence length="1292" mass="131562">MTPPATSLRGRLVLVTVAVLLAGLVAVDVTAWLGLRHHLAGRTDEALERTAARVALLDPGRPVTVDPGTLTGIVPGGLLVVALDEDGAVVGEQAPTGLPSSAMDDAVDLARTAPEQTLVTAGEGEDAVRLLRVSLAPDSRLLVRSGTSRDSDRVRVDAVVVGLPLADDVAALRALLLVELVAGVLVLLLGALAAAGLVRVGLLPLRRMTRAARAIEAGEDAVVPPGAPGTETHEVATALNEAFAARARSEAAVRQFLADASHELRTPVTALAAWGDLHRAGALPTPADTDEALDSVGREADRLRVLVEEMLVLARMDAGAPHTSEPVDLAAVVAESCTALAVLAGTDAAGRPRLVPPVAAGPAPVLGDRPALRRAVDNLVVNAVRHGLGKGGGRVEVVLAHDEAGDVAVRVLDDGPGLGDEQRTLATDRFWRGDPGRAGRPGPQDDVGAAPFSTGGAATDGGGSGLGLAIVAETAARHGGVLRLLPREEGPGLAAELSLPGAPGTGAVVSGSSGDRQDLRGRGPGRPGGGAGAMGLVSTTDDREAPTAPQQHPDPGPPPWGRARVRAARLVGRAADLPVHRPRSVLAAWLVLVVALLAAAATWGGTYTDDIDVPDSQAVAAADLLAEHPAAGQGSGQDSGQAGGYSATVVLHDPDGLASVDAAALDAFSADLAAVDGVSSVSEPLAPGTVSDDGTTALVTLRLPENPRSLDDADVDALLAPTDDLPSTVEVSWAGVLGDVVESAQHPGGHRLPEMIGLGVALLVLLLAFGSVLGALLPLASAVLGALAGSALLLLLAAVLTLGTSAPTLALMIGLGCGIDYALFLLTRARQRLLEGAEPAAAVRDAQRSAGHSVLVAAGTVAVALLGLYVSGVDFVGRLGLAAVVTLATAALAAVTVVPAATVLLGRRIDRLRVRRPVAEGPTSQEDAQEGGRDRWASFARAVARRPVAVTVLGVLLLGVLAVPLASIRLGHVDEGADPVGTTTRTAYDRTVEGFGPGAPASVTAVLDLREVPEAARAEAMTEAATLVGDTDGVASVTAFVASADGEVATATVVPDTEPQDAGTTDTVHRLLGETGDAVEEATGAPLMMTGQTVGQVEMGDRLTDRLPLIVAFVVGAAFVLLTVTFRSPVVALKAAVMNLISIGASYGVVVAVFQWQWGSQLFGLDEAVPVESFVPMMMFAIVFGLSMDYEVFLLSRVREEHLAGRGTTDAVATGLSATARVITAAAAIMVSVFGAFAFTGDVVVTMLAVGLAVAVLVDATVVRLLLVPATMVLLREANWWQPRWLRRVLPG</sequence>
<dbReference type="GO" id="GO:0005886">
    <property type="term" value="C:plasma membrane"/>
    <property type="evidence" value="ECO:0007669"/>
    <property type="project" value="UniProtKB-SubCell"/>
</dbReference>
<evidence type="ECO:0000256" key="10">
    <source>
        <dbReference type="ARBA" id="ARBA00022989"/>
    </source>
</evidence>
<keyword evidence="9" id="KW-0418">Kinase</keyword>
<evidence type="ECO:0000256" key="6">
    <source>
        <dbReference type="ARBA" id="ARBA00022553"/>
    </source>
</evidence>
<dbReference type="EC" id="2.7.13.3" evidence="4"/>
<feature type="transmembrane region" description="Helical" evidence="14">
    <location>
        <begin position="1245"/>
        <end position="1267"/>
    </location>
</feature>
<feature type="transmembrane region" description="Helical" evidence="14">
    <location>
        <begin position="854"/>
        <end position="873"/>
    </location>
</feature>
<dbReference type="CDD" id="cd00075">
    <property type="entry name" value="HATPase"/>
    <property type="match status" value="1"/>
</dbReference>
<keyword evidence="10 14" id="KW-1133">Transmembrane helix</keyword>
<keyword evidence="5" id="KW-1003">Cell membrane</keyword>
<evidence type="ECO:0000256" key="1">
    <source>
        <dbReference type="ARBA" id="ARBA00000085"/>
    </source>
</evidence>
<dbReference type="RefSeq" id="WP_250826069.1">
    <property type="nucleotide sequence ID" value="NZ_JAMOIL010000002.1"/>
</dbReference>
<keyword evidence="11" id="KW-0902">Two-component regulatory system</keyword>
<comment type="caution">
    <text evidence="17">The sequence shown here is derived from an EMBL/GenBank/DDBJ whole genome shotgun (WGS) entry which is preliminary data.</text>
</comment>
<keyword evidence="6" id="KW-0597">Phosphoprotein</keyword>
<name>A0A9X2D500_9ACTN</name>
<comment type="similarity">
    <text evidence="3">Belongs to the resistance-nodulation-cell division (RND) (TC 2.A.6) family. MmpL subfamily.</text>
</comment>
<dbReference type="Pfam" id="PF02518">
    <property type="entry name" value="HATPase_c"/>
    <property type="match status" value="1"/>
</dbReference>
<dbReference type="InterPro" id="IPR003660">
    <property type="entry name" value="HAMP_dom"/>
</dbReference>
<evidence type="ECO:0000313" key="17">
    <source>
        <dbReference type="EMBL" id="MCM0619175.1"/>
    </source>
</evidence>
<feature type="compositionally biased region" description="Gly residues" evidence="13">
    <location>
        <begin position="522"/>
        <end position="533"/>
    </location>
</feature>
<evidence type="ECO:0000256" key="4">
    <source>
        <dbReference type="ARBA" id="ARBA00012438"/>
    </source>
</evidence>
<dbReference type="SMART" id="SM00387">
    <property type="entry name" value="HATPase_c"/>
    <property type="match status" value="1"/>
</dbReference>
<gene>
    <name evidence="17" type="ORF">M8330_02550</name>
</gene>
<dbReference type="PANTHER" id="PTHR33406">
    <property type="entry name" value="MEMBRANE PROTEIN MJ1562-RELATED"/>
    <property type="match status" value="1"/>
</dbReference>
<feature type="transmembrane region" description="Helical" evidence="14">
    <location>
        <begin position="1136"/>
        <end position="1154"/>
    </location>
</feature>
<comment type="catalytic activity">
    <reaction evidence="1">
        <text>ATP + protein L-histidine = ADP + protein N-phospho-L-histidine.</text>
        <dbReference type="EC" id="2.7.13.3"/>
    </reaction>
</comment>
<feature type="domain" description="Histidine kinase" evidence="15">
    <location>
        <begin position="259"/>
        <end position="503"/>
    </location>
</feature>
<dbReference type="InterPro" id="IPR003594">
    <property type="entry name" value="HATPase_dom"/>
</dbReference>
<feature type="transmembrane region" description="Helical" evidence="14">
    <location>
        <begin position="948"/>
        <end position="968"/>
    </location>
</feature>
<proteinExistence type="inferred from homology"/>
<feature type="transmembrane region" description="Helical" evidence="14">
    <location>
        <begin position="879"/>
        <end position="906"/>
    </location>
</feature>
<feature type="transmembrane region" description="Helical" evidence="14">
    <location>
        <begin position="12"/>
        <end position="35"/>
    </location>
</feature>
<dbReference type="GO" id="GO:0000155">
    <property type="term" value="F:phosphorelay sensor kinase activity"/>
    <property type="evidence" value="ECO:0007669"/>
    <property type="project" value="InterPro"/>
</dbReference>
<dbReference type="InterPro" id="IPR036890">
    <property type="entry name" value="HATPase_C_sf"/>
</dbReference>
<feature type="region of interest" description="Disordered" evidence="13">
    <location>
        <begin position="428"/>
        <end position="458"/>
    </location>
</feature>
<feature type="transmembrane region" description="Helical" evidence="14">
    <location>
        <begin position="783"/>
        <end position="803"/>
    </location>
</feature>
<evidence type="ECO:0000259" key="16">
    <source>
        <dbReference type="PROSITE" id="PS50885"/>
    </source>
</evidence>
<keyword evidence="8 14" id="KW-0812">Transmembrane</keyword>
<evidence type="ECO:0000256" key="2">
    <source>
        <dbReference type="ARBA" id="ARBA00004651"/>
    </source>
</evidence>
<dbReference type="InterPro" id="IPR004358">
    <property type="entry name" value="Sig_transdc_His_kin-like_C"/>
</dbReference>
<evidence type="ECO:0000256" key="5">
    <source>
        <dbReference type="ARBA" id="ARBA00022475"/>
    </source>
</evidence>
<dbReference type="Pfam" id="PF03176">
    <property type="entry name" value="MMPL"/>
    <property type="match status" value="2"/>
</dbReference>
<dbReference type="SMART" id="SM00388">
    <property type="entry name" value="HisKA"/>
    <property type="match status" value="1"/>
</dbReference>
<dbReference type="Gene3D" id="3.30.565.10">
    <property type="entry name" value="Histidine kinase-like ATPase, C-terminal domain"/>
    <property type="match status" value="1"/>
</dbReference>
<dbReference type="PROSITE" id="PS50109">
    <property type="entry name" value="HIS_KIN"/>
    <property type="match status" value="1"/>
</dbReference>
<feature type="transmembrane region" description="Helical" evidence="14">
    <location>
        <begin position="1216"/>
        <end position="1239"/>
    </location>
</feature>
<feature type="domain" description="HAMP" evidence="16">
    <location>
        <begin position="199"/>
        <end position="251"/>
    </location>
</feature>
<dbReference type="InterPro" id="IPR005467">
    <property type="entry name" value="His_kinase_dom"/>
</dbReference>
<feature type="region of interest" description="Disordered" evidence="13">
    <location>
        <begin position="494"/>
        <end position="562"/>
    </location>
</feature>
<feature type="transmembrane region" description="Helical" evidence="14">
    <location>
        <begin position="174"/>
        <end position="198"/>
    </location>
</feature>
<evidence type="ECO:0000256" key="9">
    <source>
        <dbReference type="ARBA" id="ARBA00022777"/>
    </source>
</evidence>
<dbReference type="SUPFAM" id="SSF47384">
    <property type="entry name" value="Homodimeric domain of signal transducing histidine kinase"/>
    <property type="match status" value="1"/>
</dbReference>
<dbReference type="SUPFAM" id="SSF55874">
    <property type="entry name" value="ATPase domain of HSP90 chaperone/DNA topoisomerase II/histidine kinase"/>
    <property type="match status" value="1"/>
</dbReference>
<evidence type="ECO:0000259" key="15">
    <source>
        <dbReference type="PROSITE" id="PS50109"/>
    </source>
</evidence>
<keyword evidence="12 14" id="KW-0472">Membrane</keyword>
<evidence type="ECO:0000256" key="11">
    <source>
        <dbReference type="ARBA" id="ARBA00023012"/>
    </source>
</evidence>
<evidence type="ECO:0000256" key="3">
    <source>
        <dbReference type="ARBA" id="ARBA00010157"/>
    </source>
</evidence>
<feature type="transmembrane region" description="Helical" evidence="14">
    <location>
        <begin position="1107"/>
        <end position="1124"/>
    </location>
</feature>
<feature type="transmembrane region" description="Helical" evidence="14">
    <location>
        <begin position="1174"/>
        <end position="1195"/>
    </location>
</feature>